<evidence type="ECO:0000313" key="1">
    <source>
        <dbReference type="EMBL" id="PWU98062.1"/>
    </source>
</evidence>
<dbReference type="EMBL" id="PRFA01000013">
    <property type="protein sequence ID" value="PWU98062.1"/>
    <property type="molecule type" value="Genomic_DNA"/>
</dbReference>
<comment type="caution">
    <text evidence="1">The sequence shown here is derived from an EMBL/GenBank/DDBJ whole genome shotgun (WGS) entry which is preliminary data.</text>
</comment>
<dbReference type="VEuPathDB" id="TriTrypDB:TcCL_NonESM07181"/>
<dbReference type="VEuPathDB" id="TriTrypDB:C4B63_13g264"/>
<dbReference type="VEuPathDB" id="TriTrypDB:C3747_7g459"/>
<dbReference type="VEuPathDB" id="TriTrypDB:TcCLB.510299.60"/>
<dbReference type="VEuPathDB" id="TriTrypDB:Tc_MARK_8565"/>
<protein>
    <submittedName>
        <fullName evidence="1">Uncharacterized protein</fullName>
    </submittedName>
</protein>
<dbReference type="VEuPathDB" id="TriTrypDB:TcCLB.503527.50"/>
<dbReference type="VEuPathDB" id="TriTrypDB:TcBrA4_0004370"/>
<accession>A0A2V2VRL1</accession>
<dbReference type="VEuPathDB" id="TriTrypDB:TcG_01262"/>
<dbReference type="VEuPathDB" id="TriTrypDB:TCSYLVIO_010011"/>
<dbReference type="AlphaFoldDB" id="A0A2V2VRL1"/>
<gene>
    <name evidence="1" type="ORF">C4B63_13g264</name>
</gene>
<dbReference type="Proteomes" id="UP000246121">
    <property type="component" value="Unassembled WGS sequence"/>
</dbReference>
<dbReference type="VEuPathDB" id="TriTrypDB:BCY84_16217"/>
<dbReference type="VEuPathDB" id="TriTrypDB:TCDM_01113"/>
<reference evidence="1 2" key="1">
    <citation type="journal article" date="2018" name="Microb. Genom.">
        <title>Expanding an expanded genome: long-read sequencing of Trypanosoma cruzi.</title>
        <authorList>
            <person name="Berna L."/>
            <person name="Rodriguez M."/>
            <person name="Chiribao M.L."/>
            <person name="Parodi-Talice A."/>
            <person name="Pita S."/>
            <person name="Rijo G."/>
            <person name="Alvarez-Valin F."/>
            <person name="Robello C."/>
        </authorList>
    </citation>
    <scope>NUCLEOTIDE SEQUENCE [LARGE SCALE GENOMIC DNA]</scope>
    <source>
        <strain evidence="1 2">Dm28c</strain>
    </source>
</reference>
<evidence type="ECO:0000313" key="2">
    <source>
        <dbReference type="Proteomes" id="UP000246121"/>
    </source>
</evidence>
<proteinExistence type="predicted"/>
<dbReference type="VEuPathDB" id="TriTrypDB:ECC02_003913"/>
<dbReference type="VEuPathDB" id="TriTrypDB:TcYC6_0079560"/>
<sequence>MLGEEEERKAAVAFYLQEQDDAILCAFGREYFDGARKGAACGGVFTAWLSRRTYVDLREDFKEHEASLPRHLRRGKWTISRGFRTRPFLTLGCISLVLTTLMKSVKFTLANYRYQEFVADDIGFTLLEQMCANLPEGNERFENLLDEALTNSRAASASPADGVANSRMPKKKSVTSALMQESSSLLERKHPSFWDGVAVGLMGSVMDCYLPSRPVHTYYGMQCGMRM</sequence>
<name>A0A2V2VRL1_TRYCR</name>
<organism evidence="1 2">
    <name type="scientific">Trypanosoma cruzi</name>
    <dbReference type="NCBI Taxonomy" id="5693"/>
    <lineage>
        <taxon>Eukaryota</taxon>
        <taxon>Discoba</taxon>
        <taxon>Euglenozoa</taxon>
        <taxon>Kinetoplastea</taxon>
        <taxon>Metakinetoplastina</taxon>
        <taxon>Trypanosomatida</taxon>
        <taxon>Trypanosomatidae</taxon>
        <taxon>Trypanosoma</taxon>
        <taxon>Schizotrypanum</taxon>
    </lineage>
</organism>